<comment type="caution">
    <text evidence="1">The sequence shown here is derived from an EMBL/GenBank/DDBJ whole genome shotgun (WGS) entry which is preliminary data.</text>
</comment>
<organism evidence="1 2">
    <name type="scientific">Paragonimus heterotremus</name>
    <dbReference type="NCBI Taxonomy" id="100268"/>
    <lineage>
        <taxon>Eukaryota</taxon>
        <taxon>Metazoa</taxon>
        <taxon>Spiralia</taxon>
        <taxon>Lophotrochozoa</taxon>
        <taxon>Platyhelminthes</taxon>
        <taxon>Trematoda</taxon>
        <taxon>Digenea</taxon>
        <taxon>Plagiorchiida</taxon>
        <taxon>Troglotremata</taxon>
        <taxon>Troglotrematidae</taxon>
        <taxon>Paragonimus</taxon>
    </lineage>
</organism>
<protein>
    <submittedName>
        <fullName evidence="1">Uncharacterized protein</fullName>
    </submittedName>
</protein>
<gene>
    <name evidence="1" type="ORF">PHET_10633</name>
</gene>
<accession>A0A8J4WMV7</accession>
<evidence type="ECO:0000313" key="1">
    <source>
        <dbReference type="EMBL" id="KAF5396475.1"/>
    </source>
</evidence>
<dbReference type="AlphaFoldDB" id="A0A8J4WMV7"/>
<keyword evidence="2" id="KW-1185">Reference proteome</keyword>
<proteinExistence type="predicted"/>
<dbReference type="Proteomes" id="UP000748531">
    <property type="component" value="Unassembled WGS sequence"/>
</dbReference>
<evidence type="ECO:0000313" key="2">
    <source>
        <dbReference type="Proteomes" id="UP000748531"/>
    </source>
</evidence>
<sequence>MTILSNYNNSMIMNGDVSKVTSPRTEDNVVESEHYDSEFEQLNDNCGHRSDLSSVCTRPKLSNDHSSQIVGIGKRTAVS</sequence>
<reference evidence="1" key="1">
    <citation type="submission" date="2019-05" db="EMBL/GenBank/DDBJ databases">
        <title>Annotation for the trematode Paragonimus heterotremus.</title>
        <authorList>
            <person name="Choi Y.-J."/>
        </authorList>
    </citation>
    <scope>NUCLEOTIDE SEQUENCE</scope>
    <source>
        <strain evidence="1">LC</strain>
    </source>
</reference>
<name>A0A8J4WMV7_9TREM</name>
<dbReference type="EMBL" id="LUCH01008064">
    <property type="protein sequence ID" value="KAF5396475.1"/>
    <property type="molecule type" value="Genomic_DNA"/>
</dbReference>